<dbReference type="Gene3D" id="1.10.101.10">
    <property type="entry name" value="PGBD-like superfamily/PGBD"/>
    <property type="match status" value="1"/>
</dbReference>
<sequence length="483" mass="50023">MTSDLRRASAWIAFFFALLAAGTLLVGNQRLAYADVPPNLGSQIVCDVQTDLNALGSPIPRFPRNCPGTPPPPPQCSDGIDNDGDGLIDFPADPGCTSGDDDTEAPNPSIPPSPPPSPACSNGIDDDGDGFIDANDPNCHTDGNPTNSSSYDPNRSEAGPLPACTNGLDDDGDGKIDFPADPGCTSAIDTNETDPTTAPQCSDGIDNDSDALIDTADPGCHTDFNASNSSSYDASRNDEAASASIGPAPSACSDGLDNDGDGLIDMNDPGCNDSSDTDETNTAPSSGGGGGGGGGVSNLIVQGPAGFVPSGAVLGASTPPPVADGESCDQYLTAFIKSGAKNDENQVRRLQYVLRDFEGFSNIQVNGIYDAATLVAVHAFQTKYASEILAPWGISESTGFTYLTTRKKVNEIYCRDTKQFPLTASEQQTIERVRTGQSVPVSNTVQTPSAAKHTTTSSGGGEARNSTSEAPKNLWDRVLEILR</sequence>
<feature type="region of interest" description="Disordered" evidence="1">
    <location>
        <begin position="59"/>
        <end position="296"/>
    </location>
</feature>
<comment type="caution">
    <text evidence="2">The sequence shown here is derived from an EMBL/GenBank/DDBJ whole genome shotgun (WGS) entry which is preliminary data.</text>
</comment>
<dbReference type="AlphaFoldDB" id="A0A2H0UDX2"/>
<dbReference type="Proteomes" id="UP000231192">
    <property type="component" value="Unassembled WGS sequence"/>
</dbReference>
<organism evidence="2 3">
    <name type="scientific">Candidatus Kaiserbacteria bacterium CG10_big_fil_rev_8_21_14_0_10_51_14</name>
    <dbReference type="NCBI Taxonomy" id="1974610"/>
    <lineage>
        <taxon>Bacteria</taxon>
        <taxon>Candidatus Kaiseribacteriota</taxon>
    </lineage>
</organism>
<feature type="compositionally biased region" description="Pro residues" evidence="1">
    <location>
        <begin position="108"/>
        <end position="118"/>
    </location>
</feature>
<feature type="compositionally biased region" description="Low complexity" evidence="1">
    <location>
        <begin position="240"/>
        <end position="255"/>
    </location>
</feature>
<gene>
    <name evidence="2" type="ORF">COU18_01085</name>
</gene>
<name>A0A2H0UDX2_9BACT</name>
<evidence type="ECO:0000313" key="3">
    <source>
        <dbReference type="Proteomes" id="UP000231192"/>
    </source>
</evidence>
<accession>A0A2H0UDX2</accession>
<feature type="region of interest" description="Disordered" evidence="1">
    <location>
        <begin position="433"/>
        <end position="470"/>
    </location>
</feature>
<evidence type="ECO:0000313" key="2">
    <source>
        <dbReference type="EMBL" id="PIR83985.1"/>
    </source>
</evidence>
<feature type="compositionally biased region" description="Gly residues" evidence="1">
    <location>
        <begin position="286"/>
        <end position="296"/>
    </location>
</feature>
<feature type="compositionally biased region" description="Polar residues" evidence="1">
    <location>
        <begin position="224"/>
        <end position="234"/>
    </location>
</feature>
<feature type="compositionally biased region" description="Polar residues" evidence="1">
    <location>
        <begin position="141"/>
        <end position="153"/>
    </location>
</feature>
<evidence type="ECO:0008006" key="4">
    <source>
        <dbReference type="Google" id="ProtNLM"/>
    </source>
</evidence>
<protein>
    <recommendedName>
        <fullName evidence="4">Peptidoglycan binding-like domain-containing protein</fullName>
    </recommendedName>
</protein>
<feature type="compositionally biased region" description="Polar residues" evidence="1">
    <location>
        <begin position="187"/>
        <end position="200"/>
    </location>
</feature>
<feature type="compositionally biased region" description="Polar residues" evidence="1">
    <location>
        <begin position="435"/>
        <end position="457"/>
    </location>
</feature>
<proteinExistence type="predicted"/>
<evidence type="ECO:0000256" key="1">
    <source>
        <dbReference type="SAM" id="MobiDB-lite"/>
    </source>
</evidence>
<dbReference type="InterPro" id="IPR036366">
    <property type="entry name" value="PGBDSf"/>
</dbReference>
<dbReference type="EMBL" id="PFBK01000003">
    <property type="protein sequence ID" value="PIR83985.1"/>
    <property type="molecule type" value="Genomic_DNA"/>
</dbReference>
<reference evidence="3" key="1">
    <citation type="submission" date="2017-09" db="EMBL/GenBank/DDBJ databases">
        <title>Depth-based differentiation of microbial function through sediment-hosted aquifers and enrichment of novel symbionts in the deep terrestrial subsurface.</title>
        <authorList>
            <person name="Probst A.J."/>
            <person name="Ladd B."/>
            <person name="Jarett J.K."/>
            <person name="Geller-Mcgrath D.E."/>
            <person name="Sieber C.M.K."/>
            <person name="Emerson J.B."/>
            <person name="Anantharaman K."/>
            <person name="Thomas B.C."/>
            <person name="Malmstrom R."/>
            <person name="Stieglmeier M."/>
            <person name="Klingl A."/>
            <person name="Woyke T."/>
            <person name="Ryan C.M."/>
            <person name="Banfield J.F."/>
        </authorList>
    </citation>
    <scope>NUCLEOTIDE SEQUENCE [LARGE SCALE GENOMIC DNA]</scope>
</reference>